<reference evidence="1" key="4">
    <citation type="submission" date="2023-01" db="EMBL/GenBank/DDBJ databases">
        <title>Draft genome sequence of Methylobacterium brachythecii strain NBRC 107710.</title>
        <authorList>
            <person name="Sun Q."/>
            <person name="Mori K."/>
        </authorList>
    </citation>
    <scope>NUCLEOTIDE SEQUENCE</scope>
    <source>
        <strain evidence="1">NBRC 107710</strain>
    </source>
</reference>
<dbReference type="EMBL" id="BSPG01000011">
    <property type="protein sequence ID" value="GLS44379.1"/>
    <property type="molecule type" value="Genomic_DNA"/>
</dbReference>
<reference evidence="4" key="2">
    <citation type="journal article" date="2019" name="Int. J. Syst. Evol. Microbiol.">
        <title>The Global Catalogue of Microorganisms (GCM) 10K type strain sequencing project: providing services to taxonomists for standard genome sequencing and annotation.</title>
        <authorList>
            <consortium name="The Broad Institute Genomics Platform"/>
            <consortium name="The Broad Institute Genome Sequencing Center for Infectious Disease"/>
            <person name="Wu L."/>
            <person name="Ma J."/>
        </authorList>
    </citation>
    <scope>NUCLEOTIDE SEQUENCE [LARGE SCALE GENOMIC DNA]</scope>
    <source>
        <strain evidence="4">NBRC 107710</strain>
    </source>
</reference>
<keyword evidence="4" id="KW-1185">Reference proteome</keyword>
<name>A0A7W6AKH5_9HYPH</name>
<reference evidence="1" key="1">
    <citation type="journal article" date="2014" name="Int. J. Syst. Evol. Microbiol.">
        <title>Complete genome of a new Firmicutes species belonging to the dominant human colonic microbiota ('Ruminococcus bicirculans') reveals two chromosomes and a selective capacity to utilize plant glucans.</title>
        <authorList>
            <consortium name="NISC Comparative Sequencing Program"/>
            <person name="Wegmann U."/>
            <person name="Louis P."/>
            <person name="Goesmann A."/>
            <person name="Henrissat B."/>
            <person name="Duncan S.H."/>
            <person name="Flint H.J."/>
        </authorList>
    </citation>
    <scope>NUCLEOTIDE SEQUENCE</scope>
    <source>
        <strain evidence="1">NBRC 107710</strain>
    </source>
</reference>
<organism evidence="2 3">
    <name type="scientific">Methylobacterium brachythecii</name>
    <dbReference type="NCBI Taxonomy" id="1176177"/>
    <lineage>
        <taxon>Bacteria</taxon>
        <taxon>Pseudomonadati</taxon>
        <taxon>Pseudomonadota</taxon>
        <taxon>Alphaproteobacteria</taxon>
        <taxon>Hyphomicrobiales</taxon>
        <taxon>Methylobacteriaceae</taxon>
        <taxon>Methylobacterium</taxon>
    </lineage>
</organism>
<dbReference type="Proteomes" id="UP001156881">
    <property type="component" value="Unassembled WGS sequence"/>
</dbReference>
<evidence type="ECO:0000313" key="3">
    <source>
        <dbReference type="Proteomes" id="UP000517759"/>
    </source>
</evidence>
<sequence>MTRPAVARLLAGLNVQRGAPTAEQWVDALGLVANAERVPGRWLCLEFTSGGSARISEVPLPDEEHA</sequence>
<protein>
    <submittedName>
        <fullName evidence="2">Uncharacterized protein</fullName>
    </submittedName>
</protein>
<gene>
    <name evidence="1" type="ORF">GCM10007884_23670</name>
    <name evidence="2" type="ORF">GGR33_004640</name>
</gene>
<accession>A0A7W6AKH5</accession>
<reference evidence="2 3" key="3">
    <citation type="submission" date="2020-08" db="EMBL/GenBank/DDBJ databases">
        <title>Genomic Encyclopedia of Type Strains, Phase IV (KMG-IV): sequencing the most valuable type-strain genomes for metagenomic binning, comparative biology and taxonomic classification.</title>
        <authorList>
            <person name="Goeker M."/>
        </authorList>
    </citation>
    <scope>NUCLEOTIDE SEQUENCE [LARGE SCALE GENOMIC DNA]</scope>
    <source>
        <strain evidence="2 3">DSM 24105</strain>
    </source>
</reference>
<dbReference type="EMBL" id="JACIDN010000010">
    <property type="protein sequence ID" value="MBB3905112.1"/>
    <property type="molecule type" value="Genomic_DNA"/>
</dbReference>
<proteinExistence type="predicted"/>
<dbReference type="RefSeq" id="WP_183511203.1">
    <property type="nucleotide sequence ID" value="NZ_BSPG01000011.1"/>
</dbReference>
<comment type="caution">
    <text evidence="2">The sequence shown here is derived from an EMBL/GenBank/DDBJ whole genome shotgun (WGS) entry which is preliminary data.</text>
</comment>
<evidence type="ECO:0000313" key="4">
    <source>
        <dbReference type="Proteomes" id="UP001156881"/>
    </source>
</evidence>
<evidence type="ECO:0000313" key="2">
    <source>
        <dbReference type="EMBL" id="MBB3905112.1"/>
    </source>
</evidence>
<evidence type="ECO:0000313" key="1">
    <source>
        <dbReference type="EMBL" id="GLS44379.1"/>
    </source>
</evidence>
<dbReference type="AlphaFoldDB" id="A0A7W6AKH5"/>
<dbReference type="Proteomes" id="UP000517759">
    <property type="component" value="Unassembled WGS sequence"/>
</dbReference>